<dbReference type="InterPro" id="IPR021719">
    <property type="entry name" value="Prot_inh_I78"/>
</dbReference>
<feature type="signal peptide" evidence="1">
    <location>
        <begin position="1"/>
        <end position="22"/>
    </location>
</feature>
<keyword evidence="1" id="KW-0732">Signal</keyword>
<dbReference type="EMBL" id="MBDL01000010">
    <property type="protein sequence ID" value="ODA12669.1"/>
    <property type="molecule type" value="Genomic_DNA"/>
</dbReference>
<dbReference type="InterPro" id="IPR005590">
    <property type="entry name" value="DUF333"/>
</dbReference>
<dbReference type="PROSITE" id="PS51257">
    <property type="entry name" value="PROKAR_LIPOPROTEIN"/>
    <property type="match status" value="1"/>
</dbReference>
<sequence length="144" mass="15680">MKKNILLILVMSTLSACSTMEAKNGNSEKLGVANPASQYCIQQGGKLEIKNESNGQVGYCYLPNGTTVEEWALFRANQGKCLAEEATKLVGKSALSETQIKQLTKSEIVRIVQPGQPVTMDYREERVTVTIDPKSNKISHASCG</sequence>
<dbReference type="RefSeq" id="WP_068888043.1">
    <property type="nucleotide sequence ID" value="NZ_CBCRUU010000012.1"/>
</dbReference>
<evidence type="ECO:0000313" key="3">
    <source>
        <dbReference type="Proteomes" id="UP000186553"/>
    </source>
</evidence>
<dbReference type="Pfam" id="PF11720">
    <property type="entry name" value="Inhibitor_I78"/>
    <property type="match status" value="1"/>
</dbReference>
<dbReference type="PANTHER" id="PTHR38008:SF2">
    <property type="entry name" value="HEMOLYSIN"/>
    <property type="match status" value="1"/>
</dbReference>
<dbReference type="STRING" id="1891224.BBP83_08890"/>
<feature type="chain" id="PRO_5008671690" evidence="1">
    <location>
        <begin position="23"/>
        <end position="144"/>
    </location>
</feature>
<reference evidence="2 3" key="1">
    <citation type="submission" date="2016-07" db="EMBL/GenBank/DDBJ databases">
        <title>Acinetobacter sp. ANC 4603.</title>
        <authorList>
            <person name="Radolfova-Krizova L."/>
            <person name="Nemec A."/>
        </authorList>
    </citation>
    <scope>NUCLEOTIDE SEQUENCE [LARGE SCALE GENOMIC DNA]</scope>
    <source>
        <strain evidence="2 3">ANC 4603</strain>
    </source>
</reference>
<dbReference type="PANTHER" id="PTHR38008">
    <property type="entry name" value="HEMOLYSIN-RELATED"/>
    <property type="match status" value="1"/>
</dbReference>
<name>A0A1C3CVF6_9GAMM</name>
<keyword evidence="3" id="KW-1185">Reference proteome</keyword>
<dbReference type="AlphaFoldDB" id="A0A1C3CVF6"/>
<proteinExistence type="predicted"/>
<dbReference type="Pfam" id="PF03891">
    <property type="entry name" value="DUF333"/>
    <property type="match status" value="1"/>
</dbReference>
<evidence type="ECO:0000313" key="2">
    <source>
        <dbReference type="EMBL" id="ODA12669.1"/>
    </source>
</evidence>
<dbReference type="OrthoDB" id="148878at2"/>
<comment type="caution">
    <text evidence="2">The sequence shown here is derived from an EMBL/GenBank/DDBJ whole genome shotgun (WGS) entry which is preliminary data.</text>
</comment>
<accession>A0A1C3CVF6</accession>
<protein>
    <submittedName>
        <fullName evidence="2">Hemolysin</fullName>
    </submittedName>
</protein>
<gene>
    <name evidence="2" type="ORF">BBP83_08890</name>
</gene>
<evidence type="ECO:0000256" key="1">
    <source>
        <dbReference type="SAM" id="SignalP"/>
    </source>
</evidence>
<organism evidence="2 3">
    <name type="scientific">Acinetobacter celticus</name>
    <dbReference type="NCBI Taxonomy" id="1891224"/>
    <lineage>
        <taxon>Bacteria</taxon>
        <taxon>Pseudomonadati</taxon>
        <taxon>Pseudomonadota</taxon>
        <taxon>Gammaproteobacteria</taxon>
        <taxon>Moraxellales</taxon>
        <taxon>Moraxellaceae</taxon>
        <taxon>Acinetobacter</taxon>
    </lineage>
</organism>
<dbReference type="Gene3D" id="3.30.10.10">
    <property type="entry name" value="Trypsin Inhibitor V, subunit A"/>
    <property type="match status" value="1"/>
</dbReference>
<dbReference type="Proteomes" id="UP000186553">
    <property type="component" value="Unassembled WGS sequence"/>
</dbReference>